<dbReference type="SUPFAM" id="SSF50156">
    <property type="entry name" value="PDZ domain-like"/>
    <property type="match status" value="1"/>
</dbReference>
<protein>
    <recommendedName>
        <fullName evidence="2">PDZ domain-containing protein</fullName>
    </recommendedName>
</protein>
<dbReference type="SUPFAM" id="SSF50494">
    <property type="entry name" value="Trypsin-like serine proteases"/>
    <property type="match status" value="1"/>
</dbReference>
<accession>A0A367K5N1</accession>
<keyword evidence="4" id="KW-1185">Reference proteome</keyword>
<proteinExistence type="predicted"/>
<dbReference type="STRING" id="4846.A0A367K5N1"/>
<dbReference type="InterPro" id="IPR001478">
    <property type="entry name" value="PDZ"/>
</dbReference>
<dbReference type="SMART" id="SM00228">
    <property type="entry name" value="PDZ"/>
    <property type="match status" value="1"/>
</dbReference>
<dbReference type="PANTHER" id="PTHR46366">
    <property type="entry name" value="PRO-APOPTOTIC SERINE PROTEASE NMA111"/>
    <property type="match status" value="1"/>
</dbReference>
<dbReference type="Proteomes" id="UP000253551">
    <property type="component" value="Unassembled WGS sequence"/>
</dbReference>
<dbReference type="EMBL" id="PJQM01002182">
    <property type="protein sequence ID" value="RCH97449.1"/>
    <property type="molecule type" value="Genomic_DNA"/>
</dbReference>
<dbReference type="PANTHER" id="PTHR46366:SF8">
    <property type="entry name" value="PRO-APOPTOTIC SERINE PROTEASE NMA111"/>
    <property type="match status" value="1"/>
</dbReference>
<dbReference type="AlphaFoldDB" id="A0A367K5N1"/>
<dbReference type="CDD" id="cd06719">
    <property type="entry name" value="PDZ2-4_Nma111p-like"/>
    <property type="match status" value="1"/>
</dbReference>
<reference evidence="3 4" key="1">
    <citation type="journal article" date="2018" name="G3 (Bethesda)">
        <title>Phylogenetic and Phylogenomic Definition of Rhizopus Species.</title>
        <authorList>
            <person name="Gryganskyi A.P."/>
            <person name="Golan J."/>
            <person name="Dolatabadi S."/>
            <person name="Mondo S."/>
            <person name="Robb S."/>
            <person name="Idnurm A."/>
            <person name="Muszewska A."/>
            <person name="Steczkiewicz K."/>
            <person name="Masonjones S."/>
            <person name="Liao H.L."/>
            <person name="Gajdeczka M.T."/>
            <person name="Anike F."/>
            <person name="Vuek A."/>
            <person name="Anishchenko I.M."/>
            <person name="Voigt K."/>
            <person name="de Hoog G.S."/>
            <person name="Smith M.E."/>
            <person name="Heitman J."/>
            <person name="Vilgalys R."/>
            <person name="Stajich J.E."/>
        </authorList>
    </citation>
    <scope>NUCLEOTIDE SEQUENCE [LARGE SCALE GENOMIC DNA]</scope>
    <source>
        <strain evidence="3 4">LSU 92-RS-03</strain>
    </source>
</reference>
<sequence>YRPFDEAKRLGLSIESKSKLRELFTEEIGVLVVEIVVPEGPAYTLLEKGDLLLSINDEHRTKFVPFENAIDFNVSKEVVIIIECGGKILEFEIRVEFGGAILHKLSYQLASHYCIPCKGVYVADASGVFCLEGDDGWIIKSIDDKEAPDLNTFIEVMKTIPDYACVSCVYYSIADVHSIHDDIISIDRHWSSFRLAVRNNHTGLWVYAELGEPLPPVKPLSVTKRMIEFDYSIGPAKKLDSNNKYGSGVIVDKEKGLVVVSRGIVPSSLGDVTITVANSIVIPAKVLFLHPTHNYSIVQYYPVALGDMNVMSAPMSDTMVSQGHEVIFVAYNHRRRPVFVRTVATEISCDIIIPLGIKYRTMNQEVIALENLIASRCPVGLLADQVGRVQALWFNFLGNSSHGHEREYPLGIHISTILPILERLRQGKRDLVLYAMGLSDAWVNRIEEANPTKHQLFMVQGIDAKSESAQVLKELNVLLAANGKTNILSANSTSRVIFWAGAALQEPRQAVLQQSKKEPSQIYVTSIQDKKVITLDNLIQEIKDIPDNTFVRVRCVDFDNV</sequence>
<feature type="domain" description="PDZ" evidence="2">
    <location>
        <begin position="8"/>
        <end position="86"/>
    </location>
</feature>
<evidence type="ECO:0000313" key="4">
    <source>
        <dbReference type="Proteomes" id="UP000253551"/>
    </source>
</evidence>
<dbReference type="InterPro" id="IPR025926">
    <property type="entry name" value="PDZ-like_dom"/>
</dbReference>
<organism evidence="3 4">
    <name type="scientific">Rhizopus stolonifer</name>
    <name type="common">Rhizopus nigricans</name>
    <dbReference type="NCBI Taxonomy" id="4846"/>
    <lineage>
        <taxon>Eukaryota</taxon>
        <taxon>Fungi</taxon>
        <taxon>Fungi incertae sedis</taxon>
        <taxon>Mucoromycota</taxon>
        <taxon>Mucoromycotina</taxon>
        <taxon>Mucoromycetes</taxon>
        <taxon>Mucorales</taxon>
        <taxon>Mucorineae</taxon>
        <taxon>Rhizopodaceae</taxon>
        <taxon>Rhizopus</taxon>
    </lineage>
</organism>
<gene>
    <name evidence="3" type="ORF">CU098_001568</name>
</gene>
<dbReference type="Pfam" id="PF12812">
    <property type="entry name" value="PDZ_1"/>
    <property type="match status" value="1"/>
</dbReference>
<name>A0A367K5N1_RHIST</name>
<feature type="non-terminal residue" evidence="3">
    <location>
        <position position="1"/>
    </location>
</feature>
<dbReference type="OrthoDB" id="4217619at2759"/>
<comment type="caution">
    <text evidence="3">The sequence shown here is derived from an EMBL/GenBank/DDBJ whole genome shotgun (WGS) entry which is preliminary data.</text>
</comment>
<dbReference type="InterPro" id="IPR009003">
    <property type="entry name" value="Peptidase_S1_PA"/>
</dbReference>
<evidence type="ECO:0000259" key="2">
    <source>
        <dbReference type="SMART" id="SM00228"/>
    </source>
</evidence>
<keyword evidence="1" id="KW-0677">Repeat</keyword>
<evidence type="ECO:0000313" key="3">
    <source>
        <dbReference type="EMBL" id="RCH97449.1"/>
    </source>
</evidence>
<evidence type="ECO:0000256" key="1">
    <source>
        <dbReference type="ARBA" id="ARBA00022737"/>
    </source>
</evidence>
<dbReference type="InterPro" id="IPR036034">
    <property type="entry name" value="PDZ_sf"/>
</dbReference>